<dbReference type="EMBL" id="CM035418">
    <property type="protein sequence ID" value="KAH7421643.1"/>
    <property type="molecule type" value="Genomic_DNA"/>
</dbReference>
<sequence length="309" mass="35226">MLSRKWQNSDKSYQQGQEAFDREAMGKRTSSHHPQDSDEDEDSSVELVNVDFEFFDPKEDDFHGVKALLRSFLDDISWDIGGFVDIILGQPTVGTVIKTGEDESPLGVITVLNLGRYKGKSCLLNIYDFLKKNVPNCMEIEAVFNDYPDTVGLLVSERLVNIPEELAPPLYKGLLDEVSWATEDEPTEALRDSFKFKQYLIISRIFQQLPKKKKKKKMKKMKLTKVSKQKESEATECAETNGEEVAGELIYLKPEDELLHELSQWSYMFPANSQAAATSEVQGLKQFRLIMLVDAKGMGLFRSRFCQIE</sequence>
<dbReference type="AlphaFoldDB" id="A0A8T2TGB8"/>
<dbReference type="OMA" id="VKFYRKE"/>
<evidence type="ECO:0000256" key="3">
    <source>
        <dbReference type="SAM" id="MobiDB-lite"/>
    </source>
</evidence>
<dbReference type="EMBL" id="CM035418">
    <property type="protein sequence ID" value="KAH7421642.1"/>
    <property type="molecule type" value="Genomic_DNA"/>
</dbReference>
<accession>A0A8T2TGB8</accession>
<dbReference type="PANTHER" id="PTHR13261:SF0">
    <property type="entry name" value="BRCA2 AND CDKN1A-INTERACTING PROTEIN"/>
    <property type="match status" value="1"/>
</dbReference>
<organism evidence="4 5">
    <name type="scientific">Ceratopteris richardii</name>
    <name type="common">Triangle waterfern</name>
    <dbReference type="NCBI Taxonomy" id="49495"/>
    <lineage>
        <taxon>Eukaryota</taxon>
        <taxon>Viridiplantae</taxon>
        <taxon>Streptophyta</taxon>
        <taxon>Embryophyta</taxon>
        <taxon>Tracheophyta</taxon>
        <taxon>Polypodiopsida</taxon>
        <taxon>Polypodiidae</taxon>
        <taxon>Polypodiales</taxon>
        <taxon>Pteridineae</taxon>
        <taxon>Pteridaceae</taxon>
        <taxon>Parkerioideae</taxon>
        <taxon>Ceratopteris</taxon>
    </lineage>
</organism>
<keyword evidence="5" id="KW-1185">Reference proteome</keyword>
<evidence type="ECO:0000313" key="5">
    <source>
        <dbReference type="Proteomes" id="UP000825935"/>
    </source>
</evidence>
<dbReference type="PIRSF" id="PIRSF028983">
    <property type="entry name" value="BCP1"/>
    <property type="match status" value="1"/>
</dbReference>
<proteinExistence type="inferred from homology"/>
<dbReference type="Proteomes" id="UP000825935">
    <property type="component" value="Chromosome 13"/>
</dbReference>
<evidence type="ECO:0000256" key="1">
    <source>
        <dbReference type="ARBA" id="ARBA00006781"/>
    </source>
</evidence>
<evidence type="ECO:0000256" key="2">
    <source>
        <dbReference type="PIRNR" id="PIRNR028983"/>
    </source>
</evidence>
<comment type="similarity">
    <text evidence="1 2">Belongs to the BCP1 family.</text>
</comment>
<dbReference type="PANTHER" id="PTHR13261">
    <property type="entry name" value="BRCA2 AND CDKN1A INTERACTING PROTEIN"/>
    <property type="match status" value="1"/>
</dbReference>
<comment type="caution">
    <text evidence="4">The sequence shown here is derived from an EMBL/GenBank/DDBJ whole genome shotgun (WGS) entry which is preliminary data.</text>
</comment>
<gene>
    <name evidence="4" type="ORF">KP509_13G069000</name>
</gene>
<protein>
    <recommendedName>
        <fullName evidence="2">Protein BCCIP homolog</fullName>
    </recommendedName>
</protein>
<reference evidence="4" key="1">
    <citation type="submission" date="2021-08" db="EMBL/GenBank/DDBJ databases">
        <title>WGS assembly of Ceratopteris richardii.</title>
        <authorList>
            <person name="Marchant D.B."/>
            <person name="Chen G."/>
            <person name="Jenkins J."/>
            <person name="Shu S."/>
            <person name="Leebens-Mack J."/>
            <person name="Grimwood J."/>
            <person name="Schmutz J."/>
            <person name="Soltis P."/>
            <person name="Soltis D."/>
            <person name="Chen Z.-H."/>
        </authorList>
    </citation>
    <scope>NUCLEOTIDE SEQUENCE</scope>
    <source>
        <strain evidence="4">Whitten #5841</strain>
        <tissue evidence="4">Leaf</tissue>
    </source>
</reference>
<dbReference type="OrthoDB" id="27543at2759"/>
<name>A0A8T2TGB8_CERRI</name>
<dbReference type="InterPro" id="IPR025602">
    <property type="entry name" value="BCP1_family"/>
</dbReference>
<feature type="region of interest" description="Disordered" evidence="3">
    <location>
        <begin position="1"/>
        <end position="43"/>
    </location>
</feature>
<dbReference type="Pfam" id="PF13862">
    <property type="entry name" value="BCCIP"/>
    <property type="match status" value="1"/>
</dbReference>
<evidence type="ECO:0000313" key="4">
    <source>
        <dbReference type="EMBL" id="KAH7421642.1"/>
    </source>
</evidence>
<feature type="compositionally biased region" description="Polar residues" evidence="3">
    <location>
        <begin position="1"/>
        <end position="17"/>
    </location>
</feature>
<dbReference type="GO" id="GO:0005634">
    <property type="term" value="C:nucleus"/>
    <property type="evidence" value="ECO:0007669"/>
    <property type="project" value="TreeGrafter"/>
</dbReference>